<reference evidence="1" key="1">
    <citation type="journal article" date="2020" name="BMC Genomics">
        <title>Correction to: Identification and distribution of gene clusters required for synthesis of sphingolipid metabolism inhibitors in diverse species of the filamentous fungus Fusarium.</title>
        <authorList>
            <person name="Kim H.S."/>
            <person name="Lohmar J.M."/>
            <person name="Busman M."/>
            <person name="Brown D.W."/>
            <person name="Naumann T.A."/>
            <person name="Divon H.H."/>
            <person name="Lysoe E."/>
            <person name="Uhlig S."/>
            <person name="Proctor R.H."/>
        </authorList>
    </citation>
    <scope>NUCLEOTIDE SEQUENCE</scope>
    <source>
        <strain evidence="1">NRRL 22465</strain>
    </source>
</reference>
<dbReference type="Proteomes" id="UP000635477">
    <property type="component" value="Unassembled WGS sequence"/>
</dbReference>
<evidence type="ECO:0000313" key="1">
    <source>
        <dbReference type="EMBL" id="KAF4975836.1"/>
    </source>
</evidence>
<gene>
    <name evidence="1" type="ORF">FZEAL_7425</name>
</gene>
<dbReference type="EMBL" id="JABEYC010000598">
    <property type="protein sequence ID" value="KAF4975836.1"/>
    <property type="molecule type" value="Genomic_DNA"/>
</dbReference>
<comment type="caution">
    <text evidence="1">The sequence shown here is derived from an EMBL/GenBank/DDBJ whole genome shotgun (WGS) entry which is preliminary data.</text>
</comment>
<proteinExistence type="predicted"/>
<accession>A0A8H4XIN2</accession>
<name>A0A8H4XIN2_9HYPO</name>
<keyword evidence="2" id="KW-1185">Reference proteome</keyword>
<protein>
    <submittedName>
        <fullName evidence="1">Uncharacterized protein</fullName>
    </submittedName>
</protein>
<reference evidence="1" key="2">
    <citation type="submission" date="2020-05" db="EMBL/GenBank/DDBJ databases">
        <authorList>
            <person name="Kim H.-S."/>
            <person name="Proctor R.H."/>
            <person name="Brown D.W."/>
        </authorList>
    </citation>
    <scope>NUCLEOTIDE SEQUENCE</scope>
    <source>
        <strain evidence="1">NRRL 22465</strain>
    </source>
</reference>
<organism evidence="1 2">
    <name type="scientific">Fusarium zealandicum</name>
    <dbReference type="NCBI Taxonomy" id="1053134"/>
    <lineage>
        <taxon>Eukaryota</taxon>
        <taxon>Fungi</taxon>
        <taxon>Dikarya</taxon>
        <taxon>Ascomycota</taxon>
        <taxon>Pezizomycotina</taxon>
        <taxon>Sordariomycetes</taxon>
        <taxon>Hypocreomycetidae</taxon>
        <taxon>Hypocreales</taxon>
        <taxon>Nectriaceae</taxon>
        <taxon>Fusarium</taxon>
        <taxon>Fusarium staphyleae species complex</taxon>
    </lineage>
</organism>
<sequence length="88" mass="9928">MPSLDLSAELSFYQRRLCHEFSLEKRRLRRFLHSPKFSLGLLSASKRKPPGDGLDEFFAGAAKERALLVLPAIVVTEPDQEKGTIVLM</sequence>
<evidence type="ECO:0000313" key="2">
    <source>
        <dbReference type="Proteomes" id="UP000635477"/>
    </source>
</evidence>
<dbReference type="AlphaFoldDB" id="A0A8H4XIN2"/>